<keyword evidence="2" id="KW-1185">Reference proteome</keyword>
<proteinExistence type="predicted"/>
<dbReference type="EMBL" id="MLCF01000058">
    <property type="protein sequence ID" value="OIV37269.1"/>
    <property type="molecule type" value="Genomic_DNA"/>
</dbReference>
<dbReference type="AlphaFoldDB" id="A0A1J7BFB9"/>
<dbReference type="Proteomes" id="UP000243342">
    <property type="component" value="Unassembled WGS sequence"/>
</dbReference>
<comment type="caution">
    <text evidence="1">The sequence shown here is derived from an EMBL/GenBank/DDBJ whole genome shotgun (WGS) entry which is preliminary data.</text>
</comment>
<evidence type="ECO:0000313" key="2">
    <source>
        <dbReference type="Proteomes" id="UP000243342"/>
    </source>
</evidence>
<reference evidence="1 2" key="1">
    <citation type="submission" date="2016-10" db="EMBL/GenBank/DDBJ databases">
        <title>Genome sequence of Streptomyces gilvigriseus MUSC 26.</title>
        <authorList>
            <person name="Lee L.-H."/>
            <person name="Ser H.-L."/>
        </authorList>
    </citation>
    <scope>NUCLEOTIDE SEQUENCE [LARGE SCALE GENOMIC DNA]</scope>
    <source>
        <strain evidence="1 2">MUSC 26</strain>
    </source>
</reference>
<name>A0A1J7BFB9_9ACTN</name>
<evidence type="ECO:0000313" key="1">
    <source>
        <dbReference type="EMBL" id="OIV37269.1"/>
    </source>
</evidence>
<gene>
    <name evidence="1" type="ORF">BIV57_11845</name>
</gene>
<accession>A0A1J7BFB9</accession>
<sequence length="73" mass="8126">MSTPATATAIARLLNLTAASYRVEHVNAQYLLKRNDGTRQRAKWVIISSASDTLSAQEAADTFRPYIKPNPRH</sequence>
<organism evidence="1 2">
    <name type="scientific">Mangrovactinospora gilvigrisea</name>
    <dbReference type="NCBI Taxonomy" id="1428644"/>
    <lineage>
        <taxon>Bacteria</taxon>
        <taxon>Bacillati</taxon>
        <taxon>Actinomycetota</taxon>
        <taxon>Actinomycetes</taxon>
        <taxon>Kitasatosporales</taxon>
        <taxon>Streptomycetaceae</taxon>
        <taxon>Mangrovactinospora</taxon>
    </lineage>
</organism>
<protein>
    <submittedName>
        <fullName evidence="1">Uncharacterized protein</fullName>
    </submittedName>
</protein>
<dbReference type="RefSeq" id="WP_071656760.1">
    <property type="nucleotide sequence ID" value="NZ_MLCF01000058.1"/>
</dbReference>